<feature type="compositionally biased region" description="Polar residues" evidence="3">
    <location>
        <begin position="7"/>
        <end position="23"/>
    </location>
</feature>
<evidence type="ECO:0000256" key="2">
    <source>
        <dbReference type="ARBA" id="ARBA00023136"/>
    </source>
</evidence>
<feature type="region of interest" description="Disordered" evidence="3">
    <location>
        <begin position="445"/>
        <end position="475"/>
    </location>
</feature>
<evidence type="ECO:0000259" key="4">
    <source>
        <dbReference type="PROSITE" id="PS51778"/>
    </source>
</evidence>
<feature type="compositionally biased region" description="Basic and acidic residues" evidence="3">
    <location>
        <begin position="445"/>
        <end position="455"/>
    </location>
</feature>
<dbReference type="PANTHER" id="PTHR47666:SF1">
    <property type="entry name" value="PROTEIN VASCULAR ASSOCIATED DEATH 1, CHLOROPLASTIC"/>
    <property type="match status" value="1"/>
</dbReference>
<evidence type="ECO:0000313" key="5">
    <source>
        <dbReference type="EMBL" id="EEC46144.1"/>
    </source>
</evidence>
<evidence type="ECO:0000313" key="6">
    <source>
        <dbReference type="Proteomes" id="UP000000759"/>
    </source>
</evidence>
<dbReference type="Proteomes" id="UP000000759">
    <property type="component" value="Chromosome 15"/>
</dbReference>
<evidence type="ECO:0000256" key="3">
    <source>
        <dbReference type="SAM" id="MobiDB-lite"/>
    </source>
</evidence>
<dbReference type="InterPro" id="IPR031968">
    <property type="entry name" value="VASt"/>
</dbReference>
<dbReference type="PANTHER" id="PTHR47666">
    <property type="entry name" value="PROTEIN VASCULAR ASSOCIATED DEATH 1, CHLOROPLASTIC"/>
    <property type="match status" value="1"/>
</dbReference>
<feature type="region of interest" description="Disordered" evidence="3">
    <location>
        <begin position="1"/>
        <end position="23"/>
    </location>
</feature>
<reference evidence="5 6" key="1">
    <citation type="journal article" date="2008" name="Nature">
        <title>The Phaeodactylum genome reveals the evolutionary history of diatom genomes.</title>
        <authorList>
            <person name="Bowler C."/>
            <person name="Allen A.E."/>
            <person name="Badger J.H."/>
            <person name="Grimwood J."/>
            <person name="Jabbari K."/>
            <person name="Kuo A."/>
            <person name="Maheswari U."/>
            <person name="Martens C."/>
            <person name="Maumus F."/>
            <person name="Otillar R.P."/>
            <person name="Rayko E."/>
            <person name="Salamov A."/>
            <person name="Vandepoele K."/>
            <person name="Beszteri B."/>
            <person name="Gruber A."/>
            <person name="Heijde M."/>
            <person name="Katinka M."/>
            <person name="Mock T."/>
            <person name="Valentin K."/>
            <person name="Verret F."/>
            <person name="Berges J.A."/>
            <person name="Brownlee C."/>
            <person name="Cadoret J.P."/>
            <person name="Chiovitti A."/>
            <person name="Choi C.J."/>
            <person name="Coesel S."/>
            <person name="De Martino A."/>
            <person name="Detter J.C."/>
            <person name="Durkin C."/>
            <person name="Falciatore A."/>
            <person name="Fournet J."/>
            <person name="Haruta M."/>
            <person name="Huysman M.J."/>
            <person name="Jenkins B.D."/>
            <person name="Jiroutova K."/>
            <person name="Jorgensen R.E."/>
            <person name="Joubert Y."/>
            <person name="Kaplan A."/>
            <person name="Kroger N."/>
            <person name="Kroth P.G."/>
            <person name="La Roche J."/>
            <person name="Lindquist E."/>
            <person name="Lommer M."/>
            <person name="Martin-Jezequel V."/>
            <person name="Lopez P.J."/>
            <person name="Lucas S."/>
            <person name="Mangogna M."/>
            <person name="McGinnis K."/>
            <person name="Medlin L.K."/>
            <person name="Montsant A."/>
            <person name="Oudot-Le Secq M.P."/>
            <person name="Napoli C."/>
            <person name="Obornik M."/>
            <person name="Parker M.S."/>
            <person name="Petit J.L."/>
            <person name="Porcel B.M."/>
            <person name="Poulsen N."/>
            <person name="Robison M."/>
            <person name="Rychlewski L."/>
            <person name="Rynearson T.A."/>
            <person name="Schmutz J."/>
            <person name="Shapiro H."/>
            <person name="Siaut M."/>
            <person name="Stanley M."/>
            <person name="Sussman M.R."/>
            <person name="Taylor A.R."/>
            <person name="Vardi A."/>
            <person name="von Dassow P."/>
            <person name="Vyverman W."/>
            <person name="Willis A."/>
            <person name="Wyrwicz L.S."/>
            <person name="Rokhsar D.S."/>
            <person name="Weissenbach J."/>
            <person name="Armbrust E.V."/>
            <person name="Green B.R."/>
            <person name="Van de Peer Y."/>
            <person name="Grigoriev I.V."/>
        </authorList>
    </citation>
    <scope>NUCLEOTIDE SEQUENCE [LARGE SCALE GENOMIC DNA]</scope>
    <source>
        <strain evidence="5 6">CCAP 1055/1</strain>
    </source>
</reference>
<dbReference type="STRING" id="556484.B7G5G3"/>
<dbReference type="Pfam" id="PF16016">
    <property type="entry name" value="VASt"/>
    <property type="match status" value="1"/>
</dbReference>
<dbReference type="EMBL" id="CM000617">
    <property type="protein sequence ID" value="EEC46144.1"/>
    <property type="molecule type" value="Genomic_DNA"/>
</dbReference>
<gene>
    <name evidence="5" type="ORF">PHATRDRAFT_47945</name>
</gene>
<keyword evidence="6" id="KW-1185">Reference proteome</keyword>
<dbReference type="RefSeq" id="XP_002182243.1">
    <property type="nucleotide sequence ID" value="XM_002182207.1"/>
</dbReference>
<dbReference type="KEGG" id="pti:PHATRDRAFT_47945"/>
<dbReference type="GO" id="GO:0016020">
    <property type="term" value="C:membrane"/>
    <property type="evidence" value="ECO:0007669"/>
    <property type="project" value="UniProtKB-SubCell"/>
</dbReference>
<feature type="region of interest" description="Disordered" evidence="3">
    <location>
        <begin position="184"/>
        <end position="216"/>
    </location>
</feature>
<name>B7G5G3_PHATC</name>
<comment type="subcellular location">
    <subcellularLocation>
        <location evidence="1">Membrane</location>
    </subcellularLocation>
</comment>
<dbReference type="HOGENOM" id="CLU_509500_0_0_1"/>
<proteinExistence type="predicted"/>
<sequence>MVPLHEQTCSADRPTSSLSDDTSGTQAFFVTRKKEATVYNVETNLQQIDSYSSRVEVLFSEADLREFDKHDGDDDSLKVKPTDDENGSVISAASTMAYFEPIDFRASNWIKAMDVPTFGLAVVALTTAITHPIFFVAGALTLFGTATVVGVSHEFFTEGPVGKLFCFKNDTPLDEIASVHEFETQTEDDDQKCSQKNQTRTDFSKHAEPSALPVGERSSARLASESTFLSMQKLPDNWIEGHYPPLENEIVNRRGFFGLNVIQFFRVFFADKAPYSFLEFQKKRGDLDIVYGPWKDMEASGPLSLMVENKAFPSELEYLSYQGRALTFRAKTNSFLGPPYATTTKTQRILIISKKLAVLESKTTLADIPFCDRFYVMERWIIAAAKNDGRYTCIISAHGQVFFTKSCPFEHQIRTNSKSTVKDVATAWGDMAQEALKLTEKAKRERLQRNQRERDYEEEDFVQPRKKANKEATPTAIDKAAPVRDDEIEMVWTPPAGDYGALSPNSVGRLRRSLSQFAFGQKPLVSNKQRSCAEI</sequence>
<feature type="domain" description="VASt" evidence="4">
    <location>
        <begin position="246"/>
        <end position="443"/>
    </location>
</feature>
<organism evidence="5 6">
    <name type="scientific">Phaeodactylum tricornutum (strain CCAP 1055/1)</name>
    <dbReference type="NCBI Taxonomy" id="556484"/>
    <lineage>
        <taxon>Eukaryota</taxon>
        <taxon>Sar</taxon>
        <taxon>Stramenopiles</taxon>
        <taxon>Ochrophyta</taxon>
        <taxon>Bacillariophyta</taxon>
        <taxon>Bacillariophyceae</taxon>
        <taxon>Bacillariophycidae</taxon>
        <taxon>Naviculales</taxon>
        <taxon>Phaeodactylaceae</taxon>
        <taxon>Phaeodactylum</taxon>
    </lineage>
</organism>
<dbReference type="PaxDb" id="2850-Phatr47945"/>
<dbReference type="AlphaFoldDB" id="B7G5G3"/>
<dbReference type="GeneID" id="7203133"/>
<accession>B7G5G3</accession>
<dbReference type="OrthoDB" id="48872at2759"/>
<keyword evidence="2" id="KW-0472">Membrane</keyword>
<evidence type="ECO:0000256" key="1">
    <source>
        <dbReference type="ARBA" id="ARBA00004370"/>
    </source>
</evidence>
<reference evidence="6" key="2">
    <citation type="submission" date="2008-08" db="EMBL/GenBank/DDBJ databases">
        <authorList>
            <consortium name="Diatom Consortium"/>
            <person name="Grigoriev I."/>
            <person name="Grimwood J."/>
            <person name="Kuo A."/>
            <person name="Otillar R.P."/>
            <person name="Salamov A."/>
            <person name="Detter J.C."/>
            <person name="Lindquist E."/>
            <person name="Shapiro H."/>
            <person name="Lucas S."/>
            <person name="Glavina del Rio T."/>
            <person name="Pitluck S."/>
            <person name="Rokhsar D."/>
            <person name="Bowler C."/>
        </authorList>
    </citation>
    <scope>GENOME REANNOTATION</scope>
    <source>
        <strain evidence="6">CCAP 1055/1</strain>
    </source>
</reference>
<dbReference type="eggNOG" id="ENOG502SR24">
    <property type="taxonomic scope" value="Eukaryota"/>
</dbReference>
<dbReference type="InParanoid" id="B7G5G3"/>
<dbReference type="PROSITE" id="PS51778">
    <property type="entry name" value="VAST"/>
    <property type="match status" value="1"/>
</dbReference>
<protein>
    <recommendedName>
        <fullName evidence="4">VASt domain-containing protein</fullName>
    </recommendedName>
</protein>